<reference evidence="1 2" key="1">
    <citation type="submission" date="2021-06" db="EMBL/GenBank/DDBJ databases">
        <title>Caerostris extrusa draft genome.</title>
        <authorList>
            <person name="Kono N."/>
            <person name="Arakawa K."/>
        </authorList>
    </citation>
    <scope>NUCLEOTIDE SEQUENCE [LARGE SCALE GENOMIC DNA]</scope>
</reference>
<sequence length="102" mass="11619">MFLGRLPHPLKCVNIFFDRVPPSASLVGLVTRRWGHAGANLPLWMDDGKLKSKRADILLAVARAPKWVRSALNYSPLVTREMSRFLLSRMSHNRQLTINTHT</sequence>
<name>A0AAV4P9R2_CAEEX</name>
<comment type="caution">
    <text evidence="1">The sequence shown here is derived from an EMBL/GenBank/DDBJ whole genome shotgun (WGS) entry which is preliminary data.</text>
</comment>
<evidence type="ECO:0000313" key="2">
    <source>
        <dbReference type="Proteomes" id="UP001054945"/>
    </source>
</evidence>
<dbReference type="AlphaFoldDB" id="A0AAV4P9R2"/>
<keyword evidence="2" id="KW-1185">Reference proteome</keyword>
<accession>A0AAV4P9R2</accession>
<gene>
    <name evidence="1" type="ORF">CEXT_90801</name>
</gene>
<organism evidence="1 2">
    <name type="scientific">Caerostris extrusa</name>
    <name type="common">Bark spider</name>
    <name type="synonym">Caerostris bankana</name>
    <dbReference type="NCBI Taxonomy" id="172846"/>
    <lineage>
        <taxon>Eukaryota</taxon>
        <taxon>Metazoa</taxon>
        <taxon>Ecdysozoa</taxon>
        <taxon>Arthropoda</taxon>
        <taxon>Chelicerata</taxon>
        <taxon>Arachnida</taxon>
        <taxon>Araneae</taxon>
        <taxon>Araneomorphae</taxon>
        <taxon>Entelegynae</taxon>
        <taxon>Araneoidea</taxon>
        <taxon>Araneidae</taxon>
        <taxon>Caerostris</taxon>
    </lineage>
</organism>
<dbReference type="Proteomes" id="UP001054945">
    <property type="component" value="Unassembled WGS sequence"/>
</dbReference>
<evidence type="ECO:0008006" key="3">
    <source>
        <dbReference type="Google" id="ProtNLM"/>
    </source>
</evidence>
<protein>
    <recommendedName>
        <fullName evidence="3">F-box domain-containing protein</fullName>
    </recommendedName>
</protein>
<proteinExistence type="predicted"/>
<evidence type="ECO:0000313" key="1">
    <source>
        <dbReference type="EMBL" id="GIX92654.1"/>
    </source>
</evidence>
<dbReference type="EMBL" id="BPLR01004143">
    <property type="protein sequence ID" value="GIX92654.1"/>
    <property type="molecule type" value="Genomic_DNA"/>
</dbReference>